<dbReference type="EMBL" id="CP019609">
    <property type="protein sequence ID" value="AQP53910.1"/>
    <property type="molecule type" value="Genomic_DNA"/>
</dbReference>
<evidence type="ECO:0000313" key="4">
    <source>
        <dbReference type="Proteomes" id="UP000188246"/>
    </source>
</evidence>
<feature type="signal peptide" evidence="2">
    <location>
        <begin position="1"/>
        <end position="21"/>
    </location>
</feature>
<dbReference type="Gene3D" id="3.90.1010.20">
    <property type="match status" value="1"/>
</dbReference>
<evidence type="ECO:0000313" key="3">
    <source>
        <dbReference type="EMBL" id="AQP53910.1"/>
    </source>
</evidence>
<dbReference type="AlphaFoldDB" id="A0A1Q2D686"/>
<gene>
    <name evidence="3" type="ORF">BW732_06545</name>
</gene>
<dbReference type="STRING" id="633807.BW732_06545"/>
<name>A0A1Q2D686_9ENTE</name>
<feature type="compositionally biased region" description="Basic and acidic residues" evidence="1">
    <location>
        <begin position="25"/>
        <end position="35"/>
    </location>
</feature>
<dbReference type="PROSITE" id="PS51257">
    <property type="entry name" value="PROKAR_LIPOPROTEIN"/>
    <property type="match status" value="1"/>
</dbReference>
<sequence length="185" mass="20099">MKMKKLISSVTLLALSTLVLAACGDKKDDKKDEGTKASSSEVVKTESSESKTSDSKSTAKAELKDGEYTLEEKNENNGYRTVFTIVVKDGKIAESKYDNINKDGKSKTGDAEYNKMMKEKSGTSPDIFIPELNKALEEAQDPDVVDVVSGATHSSNSFKDYAKQLVAAAEKGDTAKIEIDNKVEK</sequence>
<dbReference type="Proteomes" id="UP000188246">
    <property type="component" value="Chromosome"/>
</dbReference>
<evidence type="ECO:0000256" key="1">
    <source>
        <dbReference type="SAM" id="MobiDB-lite"/>
    </source>
</evidence>
<dbReference type="RefSeq" id="WP_077275986.1">
    <property type="nucleotide sequence ID" value="NZ_CP019609.1"/>
</dbReference>
<evidence type="ECO:0000256" key="2">
    <source>
        <dbReference type="SAM" id="SignalP"/>
    </source>
</evidence>
<keyword evidence="4" id="KW-1185">Reference proteome</keyword>
<accession>A0A1Q2D686</accession>
<protein>
    <submittedName>
        <fullName evidence="3">Uncharacterized protein</fullName>
    </submittedName>
</protein>
<dbReference type="KEGG" id="vpi:BW732_06545"/>
<keyword evidence="2" id="KW-0732">Signal</keyword>
<feature type="region of interest" description="Disordered" evidence="1">
    <location>
        <begin position="25"/>
        <end position="63"/>
    </location>
</feature>
<dbReference type="OrthoDB" id="1937675at2"/>
<dbReference type="SMART" id="SM00900">
    <property type="entry name" value="FMN_bind"/>
    <property type="match status" value="1"/>
</dbReference>
<organism evidence="3 4">
    <name type="scientific">Vagococcus penaei</name>
    <dbReference type="NCBI Taxonomy" id="633807"/>
    <lineage>
        <taxon>Bacteria</taxon>
        <taxon>Bacillati</taxon>
        <taxon>Bacillota</taxon>
        <taxon>Bacilli</taxon>
        <taxon>Lactobacillales</taxon>
        <taxon>Enterococcaceae</taxon>
        <taxon>Vagococcus</taxon>
    </lineage>
</organism>
<proteinExistence type="predicted"/>
<feature type="compositionally biased region" description="Basic and acidic residues" evidence="1">
    <location>
        <begin position="43"/>
        <end position="63"/>
    </location>
</feature>
<dbReference type="InterPro" id="IPR007329">
    <property type="entry name" value="FMN-bd"/>
</dbReference>
<reference evidence="3 4" key="1">
    <citation type="journal article" date="2010" name="Int. J. Syst. Evol. Microbiol.">
        <title>Vagococcus penaei sp. nov., isolated from spoilage microbiota of cooked shrimp (Penaeus vannamei).</title>
        <authorList>
            <person name="Jaffres E."/>
            <person name="Prevost H."/>
            <person name="Rossero A."/>
            <person name="Joffraud J.J."/>
            <person name="Dousset X."/>
        </authorList>
    </citation>
    <scope>NUCLEOTIDE SEQUENCE [LARGE SCALE GENOMIC DNA]</scope>
    <source>
        <strain evidence="3 4">CD276</strain>
    </source>
</reference>
<dbReference type="GO" id="GO:0016020">
    <property type="term" value="C:membrane"/>
    <property type="evidence" value="ECO:0007669"/>
    <property type="project" value="InterPro"/>
</dbReference>
<feature type="chain" id="PRO_5043388616" evidence="2">
    <location>
        <begin position="22"/>
        <end position="185"/>
    </location>
</feature>
<dbReference type="GO" id="GO:0010181">
    <property type="term" value="F:FMN binding"/>
    <property type="evidence" value="ECO:0007669"/>
    <property type="project" value="InterPro"/>
</dbReference>
<dbReference type="Pfam" id="PF04205">
    <property type="entry name" value="FMN_bind"/>
    <property type="match status" value="1"/>
</dbReference>